<organism evidence="2 3">
    <name type="scientific">Candidatus Promineifilum breve</name>
    <dbReference type="NCBI Taxonomy" id="1806508"/>
    <lineage>
        <taxon>Bacteria</taxon>
        <taxon>Bacillati</taxon>
        <taxon>Chloroflexota</taxon>
        <taxon>Ardenticatenia</taxon>
        <taxon>Candidatus Promineifilales</taxon>
        <taxon>Candidatus Promineifilaceae</taxon>
        <taxon>Candidatus Promineifilum</taxon>
    </lineage>
</organism>
<proteinExistence type="predicted"/>
<feature type="transmembrane region" description="Helical" evidence="1">
    <location>
        <begin position="37"/>
        <end position="57"/>
    </location>
</feature>
<dbReference type="EMBL" id="LN890655">
    <property type="protein sequence ID" value="CUS05396.2"/>
    <property type="molecule type" value="Genomic_DNA"/>
</dbReference>
<accession>A0A160T596</accession>
<keyword evidence="1" id="KW-1133">Transmembrane helix</keyword>
<keyword evidence="3" id="KW-1185">Reference proteome</keyword>
<feature type="transmembrane region" description="Helical" evidence="1">
    <location>
        <begin position="63"/>
        <end position="88"/>
    </location>
</feature>
<keyword evidence="1" id="KW-0472">Membrane</keyword>
<evidence type="ECO:0000313" key="2">
    <source>
        <dbReference type="EMBL" id="CUS05396.2"/>
    </source>
</evidence>
<evidence type="ECO:0000256" key="1">
    <source>
        <dbReference type="SAM" id="Phobius"/>
    </source>
</evidence>
<dbReference type="RefSeq" id="WP_095044614.1">
    <property type="nucleotide sequence ID" value="NZ_LN890655.1"/>
</dbReference>
<dbReference type="AlphaFoldDB" id="A0A160T596"/>
<gene>
    <name evidence="2" type="ORF">CFX0092_A3518</name>
</gene>
<dbReference type="KEGG" id="pbf:CFX0092_A3518"/>
<name>A0A160T596_9CHLR</name>
<keyword evidence="1" id="KW-0812">Transmembrane</keyword>
<sequence>MIADATLLLQWASVAAFVVTLAAAWRGVKKHPRRWVFFLPPGVWAASGIAFYGLAFAGVMSPAAFILLGAAHRTMGAALILAMVLVLLGEVDDQ</sequence>
<dbReference type="Proteomes" id="UP000215027">
    <property type="component" value="Chromosome I"/>
</dbReference>
<protein>
    <submittedName>
        <fullName evidence="2">Uncharacterized protein</fullName>
    </submittedName>
</protein>
<feature type="transmembrane region" description="Helical" evidence="1">
    <location>
        <begin position="6"/>
        <end position="25"/>
    </location>
</feature>
<evidence type="ECO:0000313" key="3">
    <source>
        <dbReference type="Proteomes" id="UP000215027"/>
    </source>
</evidence>
<reference evidence="2" key="1">
    <citation type="submission" date="2016-01" db="EMBL/GenBank/DDBJ databases">
        <authorList>
            <person name="Mcilroy J.S."/>
            <person name="Karst M S."/>
            <person name="Albertsen M."/>
        </authorList>
    </citation>
    <scope>NUCLEOTIDE SEQUENCE</scope>
    <source>
        <strain evidence="2">Cfx-K</strain>
    </source>
</reference>